<proteinExistence type="predicted"/>
<dbReference type="SUPFAM" id="SSF47473">
    <property type="entry name" value="EF-hand"/>
    <property type="match status" value="1"/>
</dbReference>
<dbReference type="OrthoDB" id="2193939at2759"/>
<accession>L2GLZ9</accession>
<dbReference type="AlphaFoldDB" id="L2GLZ9"/>
<reference evidence="3" key="1">
    <citation type="submission" date="2011-05" db="EMBL/GenBank/DDBJ databases">
        <title>The genome sequence of Vittaforma corneae strain ATCC 50505.</title>
        <authorList>
            <consortium name="The Broad Institute Genome Sequencing Platform"/>
            <person name="Cuomo C."/>
            <person name="Didier E."/>
            <person name="Bowers L."/>
            <person name="Young S.K."/>
            <person name="Zeng Q."/>
            <person name="Gargeya S."/>
            <person name="Fitzgerald M."/>
            <person name="Haas B."/>
            <person name="Abouelleil A."/>
            <person name="Alvarado L."/>
            <person name="Arachchi H.M."/>
            <person name="Berlin A."/>
            <person name="Chapman S.B."/>
            <person name="Gearin G."/>
            <person name="Goldberg J."/>
            <person name="Griggs A."/>
            <person name="Gujja S."/>
            <person name="Hansen M."/>
            <person name="Heiman D."/>
            <person name="Howarth C."/>
            <person name="Larimer J."/>
            <person name="Lui A."/>
            <person name="MacDonald P.J.P."/>
            <person name="McCowen C."/>
            <person name="Montmayeur A."/>
            <person name="Murphy C."/>
            <person name="Neiman D."/>
            <person name="Pearson M."/>
            <person name="Priest M."/>
            <person name="Roberts A."/>
            <person name="Saif S."/>
            <person name="Shea T."/>
            <person name="Sisk P."/>
            <person name="Stolte C."/>
            <person name="Sykes S."/>
            <person name="Wortman J."/>
            <person name="Nusbaum C."/>
            <person name="Birren B."/>
        </authorList>
    </citation>
    <scope>NUCLEOTIDE SEQUENCE [LARGE SCALE GENOMIC DNA]</scope>
    <source>
        <strain evidence="3">ATCC 50505</strain>
    </source>
</reference>
<evidence type="ECO:0000259" key="1">
    <source>
        <dbReference type="Pfam" id="PF13833"/>
    </source>
</evidence>
<dbReference type="Pfam" id="PF13833">
    <property type="entry name" value="EF-hand_8"/>
    <property type="match status" value="1"/>
</dbReference>
<dbReference type="InParanoid" id="L2GLZ9"/>
<name>L2GLZ9_VITCO</name>
<evidence type="ECO:0000313" key="2">
    <source>
        <dbReference type="EMBL" id="ELA41525.1"/>
    </source>
</evidence>
<feature type="domain" description="EF-hand" evidence="1">
    <location>
        <begin position="68"/>
        <end position="115"/>
    </location>
</feature>
<sequence length="116" mass="13519">MEAQDQFEIFKTAKGDCISRFRQAGYALDTLKEDEIITKEDFQKAIERKDCVSKEFLKGELKKVYKSRMSNENLRKFLKMGDLNFAEGQMTDALRIIPTDEDGSILVDTFIEFLYK</sequence>
<organism evidence="2 3">
    <name type="scientific">Vittaforma corneae (strain ATCC 50505)</name>
    <name type="common">Microsporidian parasite</name>
    <name type="synonym">Nosema corneum</name>
    <dbReference type="NCBI Taxonomy" id="993615"/>
    <lineage>
        <taxon>Eukaryota</taxon>
        <taxon>Fungi</taxon>
        <taxon>Fungi incertae sedis</taxon>
        <taxon>Microsporidia</taxon>
        <taxon>Nosematidae</taxon>
        <taxon>Vittaforma</taxon>
    </lineage>
</organism>
<dbReference type="InterPro" id="IPR002048">
    <property type="entry name" value="EF_hand_dom"/>
</dbReference>
<dbReference type="HOGENOM" id="CLU_2098715_0_0_1"/>
<dbReference type="InterPro" id="IPR011992">
    <property type="entry name" value="EF-hand-dom_pair"/>
</dbReference>
<dbReference type="GO" id="GO:0005509">
    <property type="term" value="F:calcium ion binding"/>
    <property type="evidence" value="ECO:0007669"/>
    <property type="project" value="InterPro"/>
</dbReference>
<evidence type="ECO:0000313" key="3">
    <source>
        <dbReference type="Proteomes" id="UP000011082"/>
    </source>
</evidence>
<dbReference type="GeneID" id="19882100"/>
<protein>
    <recommendedName>
        <fullName evidence="1">EF-hand domain-containing protein</fullName>
    </recommendedName>
</protein>
<dbReference type="VEuPathDB" id="MicrosporidiaDB:VICG_01389"/>
<keyword evidence="3" id="KW-1185">Reference proteome</keyword>
<dbReference type="EMBL" id="JH370142">
    <property type="protein sequence ID" value="ELA41525.1"/>
    <property type="molecule type" value="Genomic_DNA"/>
</dbReference>
<dbReference type="RefSeq" id="XP_007604835.1">
    <property type="nucleotide sequence ID" value="XM_007604773.1"/>
</dbReference>
<gene>
    <name evidence="2" type="ORF">VICG_01389</name>
</gene>
<dbReference type="Proteomes" id="UP000011082">
    <property type="component" value="Unassembled WGS sequence"/>
</dbReference>